<dbReference type="KEGG" id="kfa:Q73A0000_00200"/>
<name>A0A7M2Y463_9FLAO</name>
<dbReference type="AlphaFoldDB" id="A0A7M2Y463"/>
<dbReference type="InterPro" id="IPR053851">
    <property type="entry name" value="DUF6929"/>
</dbReference>
<gene>
    <name evidence="1" type="ORF">Q73A0000_00200</name>
</gene>
<proteinExistence type="predicted"/>
<reference evidence="1 2" key="1">
    <citation type="submission" date="2019-05" db="EMBL/GenBank/DDBJ databases">
        <title>Chryseobacterium sp. isolated from King George Island, maritime Antarctica.</title>
        <authorList>
            <person name="Peng X."/>
        </authorList>
    </citation>
    <scope>NUCLEOTIDE SEQUENCE [LARGE SCALE GENOMIC DNA]</scope>
    <source>
        <strain evidence="1 2">7-3A</strain>
    </source>
</reference>
<dbReference type="EMBL" id="CP040442">
    <property type="protein sequence ID" value="QOW08876.1"/>
    <property type="molecule type" value="Genomic_DNA"/>
</dbReference>
<dbReference type="RefSeq" id="WP_193812089.1">
    <property type="nucleotide sequence ID" value="NZ_CP040442.1"/>
</dbReference>
<evidence type="ECO:0000313" key="1">
    <source>
        <dbReference type="EMBL" id="QOW08876.1"/>
    </source>
</evidence>
<dbReference type="Proteomes" id="UP000594195">
    <property type="component" value="Chromosome"/>
</dbReference>
<protein>
    <recommendedName>
        <fullName evidence="3">Phytase-like domain-containing protein</fullName>
    </recommendedName>
</protein>
<organism evidence="1 2">
    <name type="scientific">Kaistella flava</name>
    <name type="common">ex Peng et al. 2021</name>
    <dbReference type="NCBI Taxonomy" id="2038776"/>
    <lineage>
        <taxon>Bacteria</taxon>
        <taxon>Pseudomonadati</taxon>
        <taxon>Bacteroidota</taxon>
        <taxon>Flavobacteriia</taxon>
        <taxon>Flavobacteriales</taxon>
        <taxon>Weeksellaceae</taxon>
        <taxon>Chryseobacterium group</taxon>
        <taxon>Kaistella</taxon>
    </lineage>
</organism>
<sequence length="290" mass="32757">MEITVLNYIKVNNLPSGSGMAKYGGGYYAIGDDSPYLFFLNKKFQVISKTLISNNKDFNGERIIKAEKADFESVELINGTEMVTFGSGGKSPQRDVLVRILLHQPLEIENYDITPFYNHLRNLPEFKNSELNIEATAFYDNQLYLFNRKKSLIIKFNYTHYLSFIKGEAELPTLEIKEFFLPKIDGIESGFSGATILQKDSKIIFTASVEDSINAYEDGEILGSFIGMIDISNNTISKTYQYCAIPNNDEKFKVESVTIDEEIEVGKTKLILITDDDEGSSTIIDCVISW</sequence>
<dbReference type="Pfam" id="PF22000">
    <property type="entry name" value="DUF6929"/>
    <property type="match status" value="1"/>
</dbReference>
<accession>A0A7M2Y463</accession>
<keyword evidence="2" id="KW-1185">Reference proteome</keyword>
<evidence type="ECO:0000313" key="2">
    <source>
        <dbReference type="Proteomes" id="UP000594195"/>
    </source>
</evidence>
<evidence type="ECO:0008006" key="3">
    <source>
        <dbReference type="Google" id="ProtNLM"/>
    </source>
</evidence>